<evidence type="ECO:0000313" key="2">
    <source>
        <dbReference type="EMBL" id="NHN24193.1"/>
    </source>
</evidence>
<organism evidence="2 3">
    <name type="scientific">Flavobacterium jejuense</name>
    <dbReference type="NCBI Taxonomy" id="1544455"/>
    <lineage>
        <taxon>Bacteria</taxon>
        <taxon>Pseudomonadati</taxon>
        <taxon>Bacteroidota</taxon>
        <taxon>Flavobacteriia</taxon>
        <taxon>Flavobacteriales</taxon>
        <taxon>Flavobacteriaceae</taxon>
        <taxon>Flavobacterium</taxon>
    </lineage>
</organism>
<dbReference type="InterPro" id="IPR026341">
    <property type="entry name" value="T9SS_type_B"/>
</dbReference>
<reference evidence="2 3" key="2">
    <citation type="submission" date="2019-05" db="EMBL/GenBank/DDBJ databases">
        <authorList>
            <person name="Lianzixin W."/>
        </authorList>
    </citation>
    <scope>NUCLEOTIDE SEQUENCE [LARGE SCALE GENOMIC DNA]</scope>
    <source>
        <strain evidence="2 3">EC11</strain>
    </source>
</reference>
<reference evidence="3" key="1">
    <citation type="submission" date="2019-05" db="EMBL/GenBank/DDBJ databases">
        <title>Flavobacterium profundi sp. nov., isolated from a deep-sea seamount.</title>
        <authorList>
            <person name="Zhang D.-C."/>
        </authorList>
    </citation>
    <scope>NUCLEOTIDE SEQUENCE [LARGE SCALE GENOMIC DNA]</scope>
    <source>
        <strain evidence="3">EC11</strain>
    </source>
</reference>
<evidence type="ECO:0000313" key="3">
    <source>
        <dbReference type="Proteomes" id="UP000817854"/>
    </source>
</evidence>
<feature type="domain" description="PKD" evidence="1">
    <location>
        <begin position="378"/>
        <end position="428"/>
    </location>
</feature>
<dbReference type="Pfam" id="PF18911">
    <property type="entry name" value="PKD_4"/>
    <property type="match status" value="1"/>
</dbReference>
<proteinExistence type="predicted"/>
<dbReference type="PROSITE" id="PS50093">
    <property type="entry name" value="PKD"/>
    <property type="match status" value="1"/>
</dbReference>
<dbReference type="Gene3D" id="2.60.40.10">
    <property type="entry name" value="Immunoglobulins"/>
    <property type="match status" value="1"/>
</dbReference>
<name>A0ABX0INZ0_9FLAO</name>
<dbReference type="Pfam" id="PF13585">
    <property type="entry name" value="CHU_C"/>
    <property type="match status" value="1"/>
</dbReference>
<dbReference type="InterPro" id="IPR013783">
    <property type="entry name" value="Ig-like_fold"/>
</dbReference>
<dbReference type="SMART" id="SM00089">
    <property type="entry name" value="PKD"/>
    <property type="match status" value="1"/>
</dbReference>
<dbReference type="NCBIfam" id="TIGR04131">
    <property type="entry name" value="Bac_Flav_CTERM"/>
    <property type="match status" value="1"/>
</dbReference>
<dbReference type="CDD" id="cd00146">
    <property type="entry name" value="PKD"/>
    <property type="match status" value="1"/>
</dbReference>
<dbReference type="SUPFAM" id="SSF49299">
    <property type="entry name" value="PKD domain"/>
    <property type="match status" value="1"/>
</dbReference>
<reference evidence="2 3" key="3">
    <citation type="submission" date="2020-02" db="EMBL/GenBank/DDBJ databases">
        <title>Flavobacterium profundi sp. nov., isolated from a deep-sea seamount.</title>
        <authorList>
            <person name="Zhang D.-C."/>
        </authorList>
    </citation>
    <scope>NUCLEOTIDE SEQUENCE [LARGE SCALE GENOMIC DNA]</scope>
    <source>
        <strain evidence="2 3">EC11</strain>
    </source>
</reference>
<dbReference type="InterPro" id="IPR022409">
    <property type="entry name" value="PKD/Chitinase_dom"/>
</dbReference>
<evidence type="ECO:0000259" key="1">
    <source>
        <dbReference type="PROSITE" id="PS50093"/>
    </source>
</evidence>
<dbReference type="RefSeq" id="WP_165928824.1">
    <property type="nucleotide sequence ID" value="NZ_VEVQ02000001.1"/>
</dbReference>
<dbReference type="EMBL" id="VEVQ02000001">
    <property type="protein sequence ID" value="NHN24193.1"/>
    <property type="molecule type" value="Genomic_DNA"/>
</dbReference>
<sequence>MKTEAQNETDNWYFGENAGINFGNGDVSVLTDGNMITPAGCSSISDSSGDLLFYTNGRTIWNKNHQIMDNGDNLQGDIEGVQTSIIIPKPNDPFTYYLFVTNSTPQMPVNGIFYSEIKFSPQNPLGLVTLKNIRIANDATARLAAIYHFGSNSYRLICLTKTTTAVFKFFKITTLGVDINPIIRNVNEEIESFGAMKISPNGEYLAVAANSQRIIYIYEFDNDNIDFVHYLSLNTYPRFGLGINPYGIEFSQDSNNFYYSGDNYVVQFQFTARDSMEVVDPYIISYPNAKSLQLAKNGKIYISNDEMDNDSNFLSVINKPDEYGEACNFERNVINLSSGYSKKGLPIFVSSFLRNRIIASDDDCVNTSFSFKLDAYGPIDSVEWDFGDGTFSTEFDPDHIFTSPGFQRVKATITINNETVTLYRNIEVYPLPDLEENITLTQCDTDSDGFSVFNLENIKDYLTYSNADFQFYFYTSLDNVNNEINEISNHQNYTNTTNPEEIFVKIKSDKGCSIVSSFFIENIQSVVPDIETIYVCENSDNAIGNSLGKFNLVVKKQEIINELAIPANYRISFYRNLLDAQTKLNMLDRYPILPSMTIWVRIEDENFNCFGIIPFSGVVNPELNLDIEEVYTICENTDSPIIIDGGYSNDSWQWEKLNGGILSTNRFFELSEVGNFILTVSKEENGIVCNQEKNFRVIKAPIPVLNSINADNGEISISILGMGNYMYSLDGFDYYGNGTSHTFTYLEPNNYKVYIKDENGCENIIIENVLLLKFPKFFTPNNDGINDEWRVYGPFQSNYSSAKVEIFDRYGKFIYALNLLDNQSSWNGLYNNLKLPSSDYWFKVTLTSFNGEMIEKKGHFTLKR</sequence>
<gene>
    <name evidence="2" type="ORF">FIA58_000760</name>
</gene>
<keyword evidence="3" id="KW-1185">Reference proteome</keyword>
<dbReference type="InterPro" id="IPR035986">
    <property type="entry name" value="PKD_dom_sf"/>
</dbReference>
<dbReference type="InterPro" id="IPR000601">
    <property type="entry name" value="PKD_dom"/>
</dbReference>
<dbReference type="Proteomes" id="UP000817854">
    <property type="component" value="Unassembled WGS sequence"/>
</dbReference>
<protein>
    <submittedName>
        <fullName evidence="2">T9SS type B sorting domain-containing protein</fullName>
    </submittedName>
</protein>
<comment type="caution">
    <text evidence="2">The sequence shown here is derived from an EMBL/GenBank/DDBJ whole genome shotgun (WGS) entry which is preliminary data.</text>
</comment>
<accession>A0ABX0INZ0</accession>
<dbReference type="SUPFAM" id="SSF75011">
    <property type="entry name" value="3-carboxy-cis,cis-mucoante lactonizing enzyme"/>
    <property type="match status" value="1"/>
</dbReference>